<dbReference type="PANTHER" id="PTHR19321:SF41">
    <property type="entry name" value="FASCETTO-RELATED"/>
    <property type="match status" value="1"/>
</dbReference>
<evidence type="ECO:0000313" key="10">
    <source>
        <dbReference type="Proteomes" id="UP000886520"/>
    </source>
</evidence>
<feature type="compositionally biased region" description="Low complexity" evidence="8">
    <location>
        <begin position="586"/>
        <end position="602"/>
    </location>
</feature>
<comment type="subcellular location">
    <subcellularLocation>
        <location evidence="2">Cytoplasm</location>
    </subcellularLocation>
    <subcellularLocation>
        <location evidence="1">Nucleus</location>
    </subcellularLocation>
</comment>
<dbReference type="OrthoDB" id="642895at2759"/>
<feature type="region of interest" description="Disordered" evidence="8">
    <location>
        <begin position="579"/>
        <end position="602"/>
    </location>
</feature>
<dbReference type="Pfam" id="PF03999">
    <property type="entry name" value="MAP65_ASE1"/>
    <property type="match status" value="1"/>
</dbReference>
<comment type="caution">
    <text evidence="9">The sequence shown here is derived from an EMBL/GenBank/DDBJ whole genome shotgun (WGS) entry which is preliminary data.</text>
</comment>
<feature type="region of interest" description="Disordered" evidence="8">
    <location>
        <begin position="492"/>
        <end position="561"/>
    </location>
</feature>
<accession>A0A9D4Z4R2</accession>
<dbReference type="Gene3D" id="1.20.58.1520">
    <property type="match status" value="1"/>
</dbReference>
<evidence type="ECO:0000256" key="6">
    <source>
        <dbReference type="ARBA" id="ARBA00022701"/>
    </source>
</evidence>
<dbReference type="EMBL" id="JABFUD020000022">
    <property type="protein sequence ID" value="KAI5062363.1"/>
    <property type="molecule type" value="Genomic_DNA"/>
</dbReference>
<evidence type="ECO:0000256" key="7">
    <source>
        <dbReference type="ARBA" id="ARBA00023242"/>
    </source>
</evidence>
<gene>
    <name evidence="9" type="ORF">GOP47_0022902</name>
</gene>
<feature type="compositionally biased region" description="Polar residues" evidence="8">
    <location>
        <begin position="538"/>
        <end position="559"/>
    </location>
</feature>
<evidence type="ECO:0000256" key="4">
    <source>
        <dbReference type="ARBA" id="ARBA00022490"/>
    </source>
</evidence>
<feature type="compositionally biased region" description="Polar residues" evidence="8">
    <location>
        <begin position="500"/>
        <end position="511"/>
    </location>
</feature>
<dbReference type="GO" id="GO:0000226">
    <property type="term" value="P:microtubule cytoskeleton organization"/>
    <property type="evidence" value="ECO:0007669"/>
    <property type="project" value="InterPro"/>
</dbReference>
<protein>
    <submittedName>
        <fullName evidence="9">Uncharacterized protein</fullName>
    </submittedName>
</protein>
<keyword evidence="4" id="KW-0963">Cytoplasm</keyword>
<proteinExistence type="inferred from homology"/>
<comment type="similarity">
    <text evidence="3">Belongs to the MAP65/ASE1 family.</text>
</comment>
<keyword evidence="10" id="KW-1185">Reference proteome</keyword>
<keyword evidence="5" id="KW-0597">Phosphoprotein</keyword>
<sequence length="602" mass="67806">MSKLLLQRVDSTFGSLLRELQQIWEEIGESEAEMDKTLSELEQECLQVYRRKVEYASHGRARLHQVLAEKEGELSSLFAALGERPQLSTKTENKPSTLKGQIAAITPQLDDLKLKKEQRIQQFSEVKLQIQKITVEIHGSSVQSCNSQLTDIADDLSLRRLEELHAQLQALQKEKSERLHKALDCVNVLHELCSVLGLDFANTVNEVHPSLNDSNAGLQMKSISNETLERLSATVHSVTNEKTQRVQTLQSLICSLTELWNLMDTPLREQRRFHQITCRPAEFLAPGALSLETIEQVKQEVQRLEQVKATKMKDLVLKKRLVLEQVCRQARMEPDPSTSSEKTNALIDSGMVNASELLANLEKQIALAQEEAHGRKDILDRVDKWLAACEEERWLDDYSTDEKRFNATKGAHLNLKRAEKARITVTKLPGLVDGLIVRTRAWEEEKGICFLFDGLRLLSMLDDYTFNRHEREGEKRRLRDQKKLQDQHLIEQEALYGSKPSPTKANGNNQAGRRLSRPSTPSAPSTPRRSMSMRLGTPDSTPRGNSNRHNNPFARNSKVNGVLRPSAPLNFVAIQKEDNGNGALFSPGGSDSSSPMGSTAYA</sequence>
<evidence type="ECO:0000256" key="5">
    <source>
        <dbReference type="ARBA" id="ARBA00022553"/>
    </source>
</evidence>
<evidence type="ECO:0000256" key="1">
    <source>
        <dbReference type="ARBA" id="ARBA00004123"/>
    </source>
</evidence>
<evidence type="ECO:0000256" key="2">
    <source>
        <dbReference type="ARBA" id="ARBA00004496"/>
    </source>
</evidence>
<keyword evidence="7" id="KW-0539">Nucleus</keyword>
<dbReference type="GO" id="GO:0005634">
    <property type="term" value="C:nucleus"/>
    <property type="evidence" value="ECO:0007669"/>
    <property type="project" value="UniProtKB-SubCell"/>
</dbReference>
<evidence type="ECO:0000313" key="9">
    <source>
        <dbReference type="EMBL" id="KAI5062363.1"/>
    </source>
</evidence>
<dbReference type="GO" id="GO:0005874">
    <property type="term" value="C:microtubule"/>
    <property type="evidence" value="ECO:0007669"/>
    <property type="project" value="UniProtKB-KW"/>
</dbReference>
<dbReference type="AlphaFoldDB" id="A0A9D4Z4R2"/>
<dbReference type="PANTHER" id="PTHR19321">
    <property type="entry name" value="PROTEIN REGULATOR OF CYTOKINESIS 1 PRC1-RELATED"/>
    <property type="match status" value="1"/>
</dbReference>
<name>A0A9D4Z4R2_ADICA</name>
<evidence type="ECO:0000256" key="8">
    <source>
        <dbReference type="SAM" id="MobiDB-lite"/>
    </source>
</evidence>
<dbReference type="GO" id="GO:0005819">
    <property type="term" value="C:spindle"/>
    <property type="evidence" value="ECO:0007669"/>
    <property type="project" value="TreeGrafter"/>
</dbReference>
<feature type="compositionally biased region" description="Low complexity" evidence="8">
    <location>
        <begin position="517"/>
        <end position="535"/>
    </location>
</feature>
<reference evidence="9" key="1">
    <citation type="submission" date="2021-01" db="EMBL/GenBank/DDBJ databases">
        <title>Adiantum capillus-veneris genome.</title>
        <authorList>
            <person name="Fang Y."/>
            <person name="Liao Q."/>
        </authorList>
    </citation>
    <scope>NUCLEOTIDE SEQUENCE</scope>
    <source>
        <strain evidence="9">H3</strain>
        <tissue evidence="9">Leaf</tissue>
    </source>
</reference>
<dbReference type="GO" id="GO:0005737">
    <property type="term" value="C:cytoplasm"/>
    <property type="evidence" value="ECO:0007669"/>
    <property type="project" value="UniProtKB-SubCell"/>
</dbReference>
<evidence type="ECO:0000256" key="3">
    <source>
        <dbReference type="ARBA" id="ARBA00006187"/>
    </source>
</evidence>
<dbReference type="GO" id="GO:0008017">
    <property type="term" value="F:microtubule binding"/>
    <property type="evidence" value="ECO:0007669"/>
    <property type="project" value="InterPro"/>
</dbReference>
<dbReference type="FunFam" id="1.20.58.1520:FF:000002">
    <property type="entry name" value="65-kDa microtubule-associated protein 6"/>
    <property type="match status" value="1"/>
</dbReference>
<dbReference type="Proteomes" id="UP000886520">
    <property type="component" value="Chromosome 22"/>
</dbReference>
<keyword evidence="6" id="KW-0493">Microtubule</keyword>
<dbReference type="InterPro" id="IPR007145">
    <property type="entry name" value="MAP65_Ase1_PRC1"/>
</dbReference>
<organism evidence="9 10">
    <name type="scientific">Adiantum capillus-veneris</name>
    <name type="common">Maidenhair fern</name>
    <dbReference type="NCBI Taxonomy" id="13818"/>
    <lineage>
        <taxon>Eukaryota</taxon>
        <taxon>Viridiplantae</taxon>
        <taxon>Streptophyta</taxon>
        <taxon>Embryophyta</taxon>
        <taxon>Tracheophyta</taxon>
        <taxon>Polypodiopsida</taxon>
        <taxon>Polypodiidae</taxon>
        <taxon>Polypodiales</taxon>
        <taxon>Pteridineae</taxon>
        <taxon>Pteridaceae</taxon>
        <taxon>Vittarioideae</taxon>
        <taxon>Adiantum</taxon>
    </lineage>
</organism>